<proteinExistence type="predicted"/>
<dbReference type="Proteomes" id="UP000316888">
    <property type="component" value="Unassembled WGS sequence"/>
</dbReference>
<dbReference type="EMBL" id="SDPB01000022">
    <property type="protein sequence ID" value="TPH20906.1"/>
    <property type="molecule type" value="Genomic_DNA"/>
</dbReference>
<sequence>MSYGKEIQSQFAKAYARMGNAKHALLAVLGDERANRMKPHTLRARASDLLNHYRVWEQIEQEKAEMQQRGETLPHYRGRTYRADLLSGEPYQPPEPPERPFVVPYGMKGLFKAVGKLKRSADKTSLSLKA</sequence>
<organism evidence="1 2">
    <name type="scientific">Haemophilus haemolyticus</name>
    <dbReference type="NCBI Taxonomy" id="726"/>
    <lineage>
        <taxon>Bacteria</taxon>
        <taxon>Pseudomonadati</taxon>
        <taxon>Pseudomonadota</taxon>
        <taxon>Gammaproteobacteria</taxon>
        <taxon>Pasteurellales</taxon>
        <taxon>Pasteurellaceae</taxon>
        <taxon>Haemophilus</taxon>
    </lineage>
</organism>
<protein>
    <submittedName>
        <fullName evidence="1">Terminase</fullName>
    </submittedName>
</protein>
<evidence type="ECO:0000313" key="1">
    <source>
        <dbReference type="EMBL" id="TPH20906.1"/>
    </source>
</evidence>
<evidence type="ECO:0000313" key="2">
    <source>
        <dbReference type="Proteomes" id="UP000316888"/>
    </source>
</evidence>
<name>A0A502LAY7_HAEHA</name>
<dbReference type="RefSeq" id="WP_140537750.1">
    <property type="nucleotide sequence ID" value="NZ_SDPB01000022.1"/>
</dbReference>
<dbReference type="AlphaFoldDB" id="A0A502LAY7"/>
<reference evidence="1 2" key="1">
    <citation type="submission" date="2019-01" db="EMBL/GenBank/DDBJ databases">
        <title>Comparative genomic analysis identifies haemin-independent Haemophilus haemolyticus: a formal re-classification of Haemophilus intermedius.</title>
        <authorList>
            <person name="Harris T.M."/>
            <person name="Price E.P."/>
            <person name="Sarovich D.S."/>
            <person name="Norskov-Lauritsen N."/>
            <person name="Beissbarth J."/>
            <person name="Chang A.B."/>
            <person name="Smith-Vaughan H.C."/>
        </authorList>
    </citation>
    <scope>NUCLEOTIDE SEQUENCE [LARGE SCALE GENOMIC DNA]</scope>
    <source>
        <strain evidence="1 2">60824 B Hi-4</strain>
    </source>
</reference>
<accession>A0A502LAY7</accession>
<gene>
    <name evidence="1" type="ORF">EUX48_08395</name>
</gene>
<comment type="caution">
    <text evidence="1">The sequence shown here is derived from an EMBL/GenBank/DDBJ whole genome shotgun (WGS) entry which is preliminary data.</text>
</comment>